<dbReference type="GO" id="GO:0016020">
    <property type="term" value="C:membrane"/>
    <property type="evidence" value="ECO:0000318"/>
    <property type="project" value="GO_Central"/>
</dbReference>
<keyword evidence="4" id="KW-1185">Reference proteome</keyword>
<dbReference type="InterPro" id="IPR013083">
    <property type="entry name" value="Znf_RING/FYVE/PHD"/>
</dbReference>
<dbReference type="OMA" id="HCACAEQ"/>
<dbReference type="PROSITE" id="PS50089">
    <property type="entry name" value="ZF_RING_2"/>
    <property type="match status" value="1"/>
</dbReference>
<proteinExistence type="predicted"/>
<dbReference type="AlphaFoldDB" id="A0A3B5Y474"/>
<feature type="domain" description="RING-type" evidence="2">
    <location>
        <begin position="270"/>
        <end position="312"/>
    </location>
</feature>
<sequence>MVNPHLAPSARNPITVHDGAERSMESDGEVEVPLKIDGDVAAGARAVSGQPVRRVLYAPEGRFLGPGRRIAYAGNTVGLLSVAAVVPPPDDLPAADSQGQGGGKQILVLYRFSAVPDGVEVCGSTKLHYLRFAVPAAASPACSLPWAWSSLAPLIYPSCQSSDLQALWPRLFSSDGRNGIPLKATRVKLIADVGILQREDYTQERMRGVSTALQDMAEEPWPGYHVGMELRLPEPVHVHCACAEQAEAADGEDTDCERPAKRGKFVAERCPICFELLKSDIAVWPGCLRPHVFHGECLLLALKASEMCPLCRRRLSAPDEQV</sequence>
<dbReference type="InterPro" id="IPR001841">
    <property type="entry name" value="Znf_RING"/>
</dbReference>
<dbReference type="GO" id="GO:0006511">
    <property type="term" value="P:ubiquitin-dependent protein catabolic process"/>
    <property type="evidence" value="ECO:0000318"/>
    <property type="project" value="GO_Central"/>
</dbReference>
<dbReference type="Gramene" id="TraesCS1A02G322000.1">
    <property type="protein sequence ID" value="TraesCS1A02G322000.1.cds1"/>
    <property type="gene ID" value="TraesCS1A02G322000"/>
</dbReference>
<accession>A0A3B5Y474</accession>
<evidence type="ECO:0000313" key="3">
    <source>
        <dbReference type="EnsemblPlants" id="TraesCS1A02G322000.1.cds1"/>
    </source>
</evidence>
<dbReference type="GO" id="GO:0008270">
    <property type="term" value="F:zinc ion binding"/>
    <property type="evidence" value="ECO:0007669"/>
    <property type="project" value="UniProtKB-KW"/>
</dbReference>
<name>A0A3B5Y474_WHEAT</name>
<dbReference type="Gramene" id="TraesCLE_scaffold_093351_01G000100.1">
    <property type="protein sequence ID" value="TraesCLE_scaffold_093351_01G000100.1"/>
    <property type="gene ID" value="TraesCLE_scaffold_093351_01G000100"/>
</dbReference>
<reference evidence="3" key="2">
    <citation type="submission" date="2018-10" db="UniProtKB">
        <authorList>
            <consortium name="EnsemblPlants"/>
        </authorList>
    </citation>
    <scope>IDENTIFICATION</scope>
</reference>
<dbReference type="STRING" id="4565.A0A3B5Y474"/>
<dbReference type="Gramene" id="TraesCS1A03G0796900.1">
    <property type="protein sequence ID" value="TraesCS1A03G0796900.1.CDS1"/>
    <property type="gene ID" value="TraesCS1A03G0796900"/>
</dbReference>
<organism evidence="3">
    <name type="scientific">Triticum aestivum</name>
    <name type="common">Wheat</name>
    <dbReference type="NCBI Taxonomy" id="4565"/>
    <lineage>
        <taxon>Eukaryota</taxon>
        <taxon>Viridiplantae</taxon>
        <taxon>Streptophyta</taxon>
        <taxon>Embryophyta</taxon>
        <taxon>Tracheophyta</taxon>
        <taxon>Spermatophyta</taxon>
        <taxon>Magnoliopsida</taxon>
        <taxon>Liliopsida</taxon>
        <taxon>Poales</taxon>
        <taxon>Poaceae</taxon>
        <taxon>BOP clade</taxon>
        <taxon>Pooideae</taxon>
        <taxon>Triticodae</taxon>
        <taxon>Triticeae</taxon>
        <taxon>Triticinae</taxon>
        <taxon>Triticum</taxon>
    </lineage>
</organism>
<keyword evidence="1" id="KW-0479">Metal-binding</keyword>
<evidence type="ECO:0000256" key="1">
    <source>
        <dbReference type="PROSITE-ProRule" id="PRU00175"/>
    </source>
</evidence>
<evidence type="ECO:0000313" key="4">
    <source>
        <dbReference type="Proteomes" id="UP000019116"/>
    </source>
</evidence>
<protein>
    <recommendedName>
        <fullName evidence="2">RING-type domain-containing protein</fullName>
    </recommendedName>
</protein>
<evidence type="ECO:0000259" key="2">
    <source>
        <dbReference type="PROSITE" id="PS50089"/>
    </source>
</evidence>
<dbReference type="Gramene" id="TraesROB_scaffold_050987_01G000100.1">
    <property type="protein sequence ID" value="TraesROB_scaffold_050987_01G000100.1"/>
    <property type="gene ID" value="TraesROB_scaffold_050987_01G000100"/>
</dbReference>
<keyword evidence="1" id="KW-0862">Zinc</keyword>
<dbReference type="Gene3D" id="3.30.40.10">
    <property type="entry name" value="Zinc/RING finger domain, C3HC4 (zinc finger)"/>
    <property type="match status" value="1"/>
</dbReference>
<dbReference type="GO" id="GO:0061630">
    <property type="term" value="F:ubiquitin protein ligase activity"/>
    <property type="evidence" value="ECO:0000318"/>
    <property type="project" value="GO_Central"/>
</dbReference>
<reference evidence="3" key="1">
    <citation type="submission" date="2018-08" db="EMBL/GenBank/DDBJ databases">
        <authorList>
            <person name="Rossello M."/>
        </authorList>
    </citation>
    <scope>NUCLEOTIDE SEQUENCE [LARGE SCALE GENOMIC DNA]</scope>
    <source>
        <strain evidence="3">cv. Chinese Spring</strain>
    </source>
</reference>
<dbReference type="Pfam" id="PF13923">
    <property type="entry name" value="zf-C3HC4_2"/>
    <property type="match status" value="1"/>
</dbReference>
<dbReference type="OrthoDB" id="620960at2759"/>
<dbReference type="EnsemblPlants" id="TraesCS1A02G322000.1">
    <property type="protein sequence ID" value="TraesCS1A02G322000.1.cds1"/>
    <property type="gene ID" value="TraesCS1A02G322000"/>
</dbReference>
<dbReference type="Proteomes" id="UP000019116">
    <property type="component" value="Chromosome 1A"/>
</dbReference>
<keyword evidence="1" id="KW-0863">Zinc-finger</keyword>
<dbReference type="SUPFAM" id="SSF57850">
    <property type="entry name" value="RING/U-box"/>
    <property type="match status" value="1"/>
</dbReference>